<dbReference type="InterPro" id="IPR039131">
    <property type="entry name" value="NDUFAF1"/>
</dbReference>
<sequence length="198" mass="21208">MSTAVLCTIGTLAMMASTRQPLPLFDFAANPALALTFASLDDRVMGGRSVSRMLPQRDYASFVGELVLAGGGFASIRSTPAQPWDLRGSDGVELITRSDGPSYKVVVRTASAPSISYQHDFGGGPEWRTCRLVWREFVPSYLGRVVADAPKLDVSAVTSLGFMLSKLTDVGQTNARAVDGPFQLDVRSVRTFCALPSA</sequence>
<accession>A0A8J6C9A3</accession>
<dbReference type="InterPro" id="IPR013857">
    <property type="entry name" value="NADH-UbQ_OxRdtase-assoc_prot30"/>
</dbReference>
<dbReference type="AlphaFoldDB" id="A0A8J6C9A3"/>
<dbReference type="GO" id="GO:0010257">
    <property type="term" value="P:NADH dehydrogenase complex assembly"/>
    <property type="evidence" value="ECO:0007669"/>
    <property type="project" value="TreeGrafter"/>
</dbReference>
<dbReference type="OrthoDB" id="426386at2759"/>
<evidence type="ECO:0000259" key="2">
    <source>
        <dbReference type="Pfam" id="PF08547"/>
    </source>
</evidence>
<evidence type="ECO:0000313" key="4">
    <source>
        <dbReference type="Proteomes" id="UP000751190"/>
    </source>
</evidence>
<dbReference type="Proteomes" id="UP000751190">
    <property type="component" value="Unassembled WGS sequence"/>
</dbReference>
<feature type="domain" description="NADH:ubiquinone oxidoreductase intermediate-associated protein 30" evidence="2">
    <location>
        <begin position="27"/>
        <end position="186"/>
    </location>
</feature>
<protein>
    <recommendedName>
        <fullName evidence="2">NADH:ubiquinone oxidoreductase intermediate-associated protein 30 domain-containing protein</fullName>
    </recommendedName>
</protein>
<evidence type="ECO:0000256" key="1">
    <source>
        <dbReference type="ARBA" id="ARBA00007884"/>
    </source>
</evidence>
<comment type="similarity">
    <text evidence="1">Belongs to the CIA30 family.</text>
</comment>
<proteinExistence type="inferred from homology"/>
<reference evidence="3" key="1">
    <citation type="submission" date="2021-05" db="EMBL/GenBank/DDBJ databases">
        <title>The genome of the haptophyte Pavlova lutheri (Diacronema luteri, Pavlovales) - a model for lipid biosynthesis in eukaryotic algae.</title>
        <authorList>
            <person name="Hulatt C.J."/>
            <person name="Posewitz M.C."/>
        </authorList>
    </citation>
    <scope>NUCLEOTIDE SEQUENCE</scope>
    <source>
        <strain evidence="3">NIVA-4/92</strain>
    </source>
</reference>
<dbReference type="Pfam" id="PF08547">
    <property type="entry name" value="CIA30"/>
    <property type="match status" value="1"/>
</dbReference>
<dbReference type="GO" id="GO:0051082">
    <property type="term" value="F:unfolded protein binding"/>
    <property type="evidence" value="ECO:0007669"/>
    <property type="project" value="TreeGrafter"/>
</dbReference>
<dbReference type="OMA" id="FASVRCE"/>
<name>A0A8J6C9A3_DIALT</name>
<keyword evidence="4" id="KW-1185">Reference proteome</keyword>
<dbReference type="EMBL" id="JAGTXO010000013">
    <property type="protein sequence ID" value="KAG8464364.1"/>
    <property type="molecule type" value="Genomic_DNA"/>
</dbReference>
<gene>
    <name evidence="3" type="ORF">KFE25_003427</name>
</gene>
<dbReference type="PANTHER" id="PTHR13194">
    <property type="entry name" value="COMPLEX I INTERMEDIATE-ASSOCIATED PROTEIN 30"/>
    <property type="match status" value="1"/>
</dbReference>
<organism evidence="3 4">
    <name type="scientific">Diacronema lutheri</name>
    <name type="common">Unicellular marine alga</name>
    <name type="synonym">Monochrysis lutheri</name>
    <dbReference type="NCBI Taxonomy" id="2081491"/>
    <lineage>
        <taxon>Eukaryota</taxon>
        <taxon>Haptista</taxon>
        <taxon>Haptophyta</taxon>
        <taxon>Pavlovophyceae</taxon>
        <taxon>Pavlovales</taxon>
        <taxon>Pavlovaceae</taxon>
        <taxon>Diacronema</taxon>
    </lineage>
</organism>
<dbReference type="PANTHER" id="PTHR13194:SF19">
    <property type="entry name" value="NAD(P)-BINDING ROSSMANN-FOLD SUPERFAMILY PROTEIN"/>
    <property type="match status" value="1"/>
</dbReference>
<comment type="caution">
    <text evidence="3">The sequence shown here is derived from an EMBL/GenBank/DDBJ whole genome shotgun (WGS) entry which is preliminary data.</text>
</comment>
<dbReference type="InterPro" id="IPR008979">
    <property type="entry name" value="Galactose-bd-like_sf"/>
</dbReference>
<dbReference type="SUPFAM" id="SSF49785">
    <property type="entry name" value="Galactose-binding domain-like"/>
    <property type="match status" value="1"/>
</dbReference>
<evidence type="ECO:0000313" key="3">
    <source>
        <dbReference type="EMBL" id="KAG8464364.1"/>
    </source>
</evidence>